<dbReference type="EMBL" id="JAGFBS010000113">
    <property type="protein sequence ID" value="KAG6369052.1"/>
    <property type="molecule type" value="Genomic_DNA"/>
</dbReference>
<evidence type="ECO:0000313" key="2">
    <source>
        <dbReference type="EMBL" id="KAG6369194.1"/>
    </source>
</evidence>
<protein>
    <submittedName>
        <fullName evidence="2">Uncharacterized protein</fullName>
    </submittedName>
</protein>
<keyword evidence="3" id="KW-1185">Reference proteome</keyword>
<dbReference type="AlphaFoldDB" id="A0A8I2YCD3"/>
<gene>
    <name evidence="2" type="ORF">JVT61DRAFT_1354</name>
    <name evidence="1" type="ORF">JVT61DRAFT_1920</name>
</gene>
<proteinExistence type="predicted"/>
<organism evidence="2 3">
    <name type="scientific">Boletus reticuloceps</name>
    <dbReference type="NCBI Taxonomy" id="495285"/>
    <lineage>
        <taxon>Eukaryota</taxon>
        <taxon>Fungi</taxon>
        <taxon>Dikarya</taxon>
        <taxon>Basidiomycota</taxon>
        <taxon>Agaricomycotina</taxon>
        <taxon>Agaricomycetes</taxon>
        <taxon>Agaricomycetidae</taxon>
        <taxon>Boletales</taxon>
        <taxon>Boletineae</taxon>
        <taxon>Boletaceae</taxon>
        <taxon>Boletoideae</taxon>
        <taxon>Boletus</taxon>
    </lineage>
</organism>
<reference evidence="2" key="1">
    <citation type="submission" date="2021-03" db="EMBL/GenBank/DDBJ databases">
        <title>Evolutionary innovations through gain and loss of genes in the ectomycorrhizal Boletales.</title>
        <authorList>
            <person name="Wu G."/>
            <person name="Miyauchi S."/>
            <person name="Morin E."/>
            <person name="Yang Z.-L."/>
            <person name="Xu J."/>
            <person name="Martin F.M."/>
        </authorList>
    </citation>
    <scope>NUCLEOTIDE SEQUENCE</scope>
    <source>
        <strain evidence="2">BR01</strain>
    </source>
</reference>
<dbReference type="EMBL" id="JAGFBS010000100">
    <property type="protein sequence ID" value="KAG6369194.1"/>
    <property type="molecule type" value="Genomic_DNA"/>
</dbReference>
<dbReference type="Proteomes" id="UP000683000">
    <property type="component" value="Unassembled WGS sequence"/>
</dbReference>
<evidence type="ECO:0000313" key="3">
    <source>
        <dbReference type="Proteomes" id="UP000683000"/>
    </source>
</evidence>
<sequence length="76" mass="8651">MSLNTLALRLSDWYNRLRDMVDLNEALALSREALSLLPQGHHAQVTSLNDLAICLSTRYRQLRDIRRGHCPLPGIP</sequence>
<comment type="caution">
    <text evidence="2">The sequence shown here is derived from an EMBL/GenBank/DDBJ whole genome shotgun (WGS) entry which is preliminary data.</text>
</comment>
<name>A0A8I2YCD3_9AGAM</name>
<evidence type="ECO:0000313" key="1">
    <source>
        <dbReference type="EMBL" id="KAG6369052.1"/>
    </source>
</evidence>
<accession>A0A8I2YCD3</accession>